<dbReference type="InterPro" id="IPR028366">
    <property type="entry name" value="PhoU"/>
</dbReference>
<name>A0A6B0T6B7_9EURY</name>
<dbReference type="Gene3D" id="1.20.58.220">
    <property type="entry name" value="Phosphate transport system protein phou homolog 2, domain 2"/>
    <property type="match status" value="2"/>
</dbReference>
<dbReference type="PANTHER" id="PTHR42930">
    <property type="entry name" value="PHOSPHATE-SPECIFIC TRANSPORT SYSTEM ACCESSORY PROTEIN PHOU"/>
    <property type="match status" value="1"/>
</dbReference>
<evidence type="ECO:0000256" key="6">
    <source>
        <dbReference type="ARBA" id="ARBA00022592"/>
    </source>
</evidence>
<comment type="subcellular location">
    <subcellularLocation>
        <location evidence="1 7">Cytoplasm</location>
    </subcellularLocation>
</comment>
<dbReference type="GO" id="GO:0045936">
    <property type="term" value="P:negative regulation of phosphate metabolic process"/>
    <property type="evidence" value="ECO:0007669"/>
    <property type="project" value="InterPro"/>
</dbReference>
<evidence type="ECO:0000256" key="5">
    <source>
        <dbReference type="ARBA" id="ARBA00022490"/>
    </source>
</evidence>
<dbReference type="SUPFAM" id="SSF109755">
    <property type="entry name" value="PhoU-like"/>
    <property type="match status" value="1"/>
</dbReference>
<evidence type="ECO:0000256" key="2">
    <source>
        <dbReference type="ARBA" id="ARBA00008107"/>
    </source>
</evidence>
<sequence>MTDEGGRESLEALRSDVSAMGKDTVAQLEKALDSLETGDETLAREVIEGDERLNETYLALESQCVDLFGQQEAFAGDLRFITASFKIITDLERIGDLATNLSEYALAAKHELIPDDAVDEIGRDALSMVERSLAAYEASDSQQSREVVASDDQIDELCRTASETVTRDLIEREAESDGPWMVEQLLDDVTRVLLTIRDIERVGDHAVNIAARTYYMVESDPKFIY</sequence>
<evidence type="ECO:0000259" key="8">
    <source>
        <dbReference type="Pfam" id="PF01895"/>
    </source>
</evidence>
<dbReference type="PANTHER" id="PTHR42930:SF3">
    <property type="entry name" value="PHOSPHATE-SPECIFIC TRANSPORT SYSTEM ACCESSORY PROTEIN PHOU"/>
    <property type="match status" value="1"/>
</dbReference>
<dbReference type="InterPro" id="IPR026022">
    <property type="entry name" value="PhoU_dom"/>
</dbReference>
<comment type="caution">
    <text evidence="9">The sequence shown here is derived from an EMBL/GenBank/DDBJ whole genome shotgun (WGS) entry which is preliminary data.</text>
</comment>
<evidence type="ECO:0000256" key="3">
    <source>
        <dbReference type="ARBA" id="ARBA00011738"/>
    </source>
</evidence>
<proteinExistence type="inferred from homology"/>
<keyword evidence="6 7" id="KW-0592">Phosphate transport</keyword>
<dbReference type="GO" id="GO:0006817">
    <property type="term" value="P:phosphate ion transport"/>
    <property type="evidence" value="ECO:0007669"/>
    <property type="project" value="UniProtKB-KW"/>
</dbReference>
<comment type="similarity">
    <text evidence="2 7">Belongs to the PhoU family.</text>
</comment>
<keyword evidence="10" id="KW-1185">Reference proteome</keyword>
<protein>
    <recommendedName>
        <fullName evidence="7">Phosphate-specific transport system accessory protein PhoU</fullName>
    </recommendedName>
</protein>
<dbReference type="InterPro" id="IPR038078">
    <property type="entry name" value="PhoU-like_sf"/>
</dbReference>
<keyword evidence="5 7" id="KW-0963">Cytoplasm</keyword>
<evidence type="ECO:0000313" key="9">
    <source>
        <dbReference type="EMBL" id="MXR52467.1"/>
    </source>
</evidence>
<comment type="subunit">
    <text evidence="3 7">Homodimer.</text>
</comment>
<keyword evidence="4 7" id="KW-0813">Transport</keyword>
<dbReference type="Proteomes" id="UP000466535">
    <property type="component" value="Unassembled WGS sequence"/>
</dbReference>
<dbReference type="Pfam" id="PF01895">
    <property type="entry name" value="PhoU"/>
    <property type="match status" value="2"/>
</dbReference>
<dbReference type="EMBL" id="WUUT01000005">
    <property type="protein sequence ID" value="MXR52467.1"/>
    <property type="molecule type" value="Genomic_DNA"/>
</dbReference>
<dbReference type="RefSeq" id="WP_159764603.1">
    <property type="nucleotide sequence ID" value="NZ_WUUT01000005.1"/>
</dbReference>
<evidence type="ECO:0000256" key="1">
    <source>
        <dbReference type="ARBA" id="ARBA00004496"/>
    </source>
</evidence>
<reference evidence="9 10" key="1">
    <citation type="submission" date="2019-12" db="EMBL/GenBank/DDBJ databases">
        <title>Isolation and characterization of three novel carbon monoxide-oxidizing members of Halobacteria from salione crusts and soils.</title>
        <authorList>
            <person name="Myers M.R."/>
            <person name="King G.M."/>
        </authorList>
    </citation>
    <scope>NUCLEOTIDE SEQUENCE [LARGE SCALE GENOMIC DNA]</scope>
    <source>
        <strain evidence="9 10">WSH3</strain>
    </source>
</reference>
<feature type="domain" description="PhoU" evidence="8">
    <location>
        <begin position="119"/>
        <end position="212"/>
    </location>
</feature>
<dbReference type="FunFam" id="1.20.58.220:FF:000004">
    <property type="entry name" value="Phosphate-specific transport system accessory protein PhoU"/>
    <property type="match status" value="1"/>
</dbReference>
<feature type="domain" description="PhoU" evidence="8">
    <location>
        <begin position="18"/>
        <end position="104"/>
    </location>
</feature>
<gene>
    <name evidence="9" type="primary">phoU</name>
    <name evidence="9" type="ORF">GRX03_12730</name>
</gene>
<dbReference type="OrthoDB" id="7738at2157"/>
<dbReference type="AlphaFoldDB" id="A0A6B0T6B7"/>
<accession>A0A6B0T6B7</accession>
<dbReference type="GO" id="GO:0030643">
    <property type="term" value="P:intracellular phosphate ion homeostasis"/>
    <property type="evidence" value="ECO:0007669"/>
    <property type="project" value="InterPro"/>
</dbReference>
<organism evidence="9 10">
    <name type="scientific">Halovenus carboxidivorans</name>
    <dbReference type="NCBI Taxonomy" id="2692199"/>
    <lineage>
        <taxon>Archaea</taxon>
        <taxon>Methanobacteriati</taxon>
        <taxon>Methanobacteriota</taxon>
        <taxon>Stenosarchaea group</taxon>
        <taxon>Halobacteria</taxon>
        <taxon>Halobacteriales</taxon>
        <taxon>Haloarculaceae</taxon>
        <taxon>Halovenus</taxon>
    </lineage>
</organism>
<dbReference type="NCBIfam" id="TIGR02135">
    <property type="entry name" value="phoU_full"/>
    <property type="match status" value="1"/>
</dbReference>
<dbReference type="GO" id="GO:0005737">
    <property type="term" value="C:cytoplasm"/>
    <property type="evidence" value="ECO:0007669"/>
    <property type="project" value="UniProtKB-SubCell"/>
</dbReference>
<comment type="function">
    <text evidence="7">Plays a role in the regulation of phosphate uptake.</text>
</comment>
<evidence type="ECO:0000313" key="10">
    <source>
        <dbReference type="Proteomes" id="UP000466535"/>
    </source>
</evidence>
<evidence type="ECO:0000256" key="7">
    <source>
        <dbReference type="PIRNR" id="PIRNR003107"/>
    </source>
</evidence>
<evidence type="ECO:0000256" key="4">
    <source>
        <dbReference type="ARBA" id="ARBA00022448"/>
    </source>
</evidence>
<dbReference type="PIRSF" id="PIRSF003107">
    <property type="entry name" value="PhoU"/>
    <property type="match status" value="1"/>
</dbReference>